<proteinExistence type="predicted"/>
<accession>B1ZZY8</accession>
<evidence type="ECO:0008006" key="4">
    <source>
        <dbReference type="Google" id="ProtNLM"/>
    </source>
</evidence>
<dbReference type="EMBL" id="CP001032">
    <property type="protein sequence ID" value="ACB77324.1"/>
    <property type="molecule type" value="Genomic_DNA"/>
</dbReference>
<dbReference type="Proteomes" id="UP000007013">
    <property type="component" value="Chromosome"/>
</dbReference>
<evidence type="ECO:0000313" key="2">
    <source>
        <dbReference type="EMBL" id="ACB77324.1"/>
    </source>
</evidence>
<name>B1ZZY8_OPITP</name>
<evidence type="ECO:0000313" key="3">
    <source>
        <dbReference type="Proteomes" id="UP000007013"/>
    </source>
</evidence>
<keyword evidence="3" id="KW-1185">Reference proteome</keyword>
<organism evidence="2 3">
    <name type="scientific">Opitutus terrae (strain DSM 11246 / JCM 15787 / PB90-1)</name>
    <dbReference type="NCBI Taxonomy" id="452637"/>
    <lineage>
        <taxon>Bacteria</taxon>
        <taxon>Pseudomonadati</taxon>
        <taxon>Verrucomicrobiota</taxon>
        <taxon>Opitutia</taxon>
        <taxon>Opitutales</taxon>
        <taxon>Opitutaceae</taxon>
        <taxon>Opitutus</taxon>
    </lineage>
</organism>
<protein>
    <recommendedName>
        <fullName evidence="4">Host attachment protein</fullName>
    </recommendedName>
</protein>
<dbReference type="OrthoDB" id="9978554at2"/>
<gene>
    <name evidence="2" type="ordered locus">Oter_4050</name>
</gene>
<dbReference type="RefSeq" id="WP_012376852.1">
    <property type="nucleotide sequence ID" value="NC_010571.1"/>
</dbReference>
<dbReference type="KEGG" id="ote:Oter_4050"/>
<reference evidence="2 3" key="1">
    <citation type="journal article" date="2011" name="J. Bacteriol.">
        <title>Genome sequence of the verrucomicrobium Opitutus terrae PB90-1, an abundant inhabitant of rice paddy soil ecosystems.</title>
        <authorList>
            <person name="van Passel M.W."/>
            <person name="Kant R."/>
            <person name="Palva A."/>
            <person name="Copeland A."/>
            <person name="Lucas S."/>
            <person name="Lapidus A."/>
            <person name="Glavina del Rio T."/>
            <person name="Pitluck S."/>
            <person name="Goltsman E."/>
            <person name="Clum A."/>
            <person name="Sun H."/>
            <person name="Schmutz J."/>
            <person name="Larimer F.W."/>
            <person name="Land M.L."/>
            <person name="Hauser L."/>
            <person name="Kyrpides N."/>
            <person name="Mikhailova N."/>
            <person name="Richardson P.P."/>
            <person name="Janssen P.H."/>
            <person name="de Vos W.M."/>
            <person name="Smidt H."/>
        </authorList>
    </citation>
    <scope>NUCLEOTIDE SEQUENCE [LARGE SCALE GENOMIC DNA]</scope>
    <source>
        <strain evidence="3">DSM 11246 / JCM 15787 / PB90-1</strain>
    </source>
</reference>
<evidence type="ECO:0000256" key="1">
    <source>
        <dbReference type="SAM" id="MobiDB-lite"/>
    </source>
</evidence>
<dbReference type="AlphaFoldDB" id="B1ZZY8"/>
<sequence length="149" mass="15961">MSEHFIVAVDHGQLRIYTEGNTLAPFPPRVQLVESIDLGPQDVPLPTRARRGPTRFPVPGATAERNGAGVGHGGRREDFRRQAQLITAKLQAFWGEHPMASWDLAAAPALYNALIETLSPDVGRRLKRVYSNAALGEVGGVGAVAAVSS</sequence>
<feature type="region of interest" description="Disordered" evidence="1">
    <location>
        <begin position="41"/>
        <end position="75"/>
    </location>
</feature>
<dbReference type="HOGENOM" id="CLU_1747792_0_0_0"/>